<organism evidence="2 3">
    <name type="scientific">Allopontixanthobacter sediminis</name>
    <dbReference type="NCBI Taxonomy" id="1689985"/>
    <lineage>
        <taxon>Bacteria</taxon>
        <taxon>Pseudomonadati</taxon>
        <taxon>Pseudomonadota</taxon>
        <taxon>Alphaproteobacteria</taxon>
        <taxon>Sphingomonadales</taxon>
        <taxon>Erythrobacteraceae</taxon>
        <taxon>Allopontixanthobacter</taxon>
    </lineage>
</organism>
<name>A0A845AXS3_9SPHN</name>
<dbReference type="Proteomes" id="UP000431922">
    <property type="component" value="Unassembled WGS sequence"/>
</dbReference>
<feature type="compositionally biased region" description="Basic and acidic residues" evidence="1">
    <location>
        <begin position="47"/>
        <end position="58"/>
    </location>
</feature>
<dbReference type="RefSeq" id="WP_160755924.1">
    <property type="nucleotide sequence ID" value="NZ_WTYL01000002.1"/>
</dbReference>
<evidence type="ECO:0000313" key="3">
    <source>
        <dbReference type="Proteomes" id="UP000431922"/>
    </source>
</evidence>
<sequence>MGLIKIAALSALGYAGFKYFEKRKDSDSPAFATGQTGSVRNAGASSMRDKPDQWNKTDEESDESFPASDPPGNY</sequence>
<evidence type="ECO:0000313" key="2">
    <source>
        <dbReference type="EMBL" id="MXP44313.1"/>
    </source>
</evidence>
<dbReference type="EMBL" id="WTYL01000002">
    <property type="protein sequence ID" value="MXP44313.1"/>
    <property type="molecule type" value="Genomic_DNA"/>
</dbReference>
<protein>
    <submittedName>
        <fullName evidence="2">Uncharacterized protein</fullName>
    </submittedName>
</protein>
<evidence type="ECO:0000256" key="1">
    <source>
        <dbReference type="SAM" id="MobiDB-lite"/>
    </source>
</evidence>
<feature type="region of interest" description="Disordered" evidence="1">
    <location>
        <begin position="24"/>
        <end position="74"/>
    </location>
</feature>
<dbReference type="AlphaFoldDB" id="A0A845AXS3"/>
<dbReference type="OrthoDB" id="7873635at2"/>
<accession>A0A845AXS3</accession>
<proteinExistence type="predicted"/>
<keyword evidence="3" id="KW-1185">Reference proteome</keyword>
<gene>
    <name evidence="2" type="ORF">GRI65_07575</name>
</gene>
<comment type="caution">
    <text evidence="2">The sequence shown here is derived from an EMBL/GenBank/DDBJ whole genome shotgun (WGS) entry which is preliminary data.</text>
</comment>
<reference evidence="2 3" key="1">
    <citation type="submission" date="2019-12" db="EMBL/GenBank/DDBJ databases">
        <title>Genomic-based taxomic classification of the family Erythrobacteraceae.</title>
        <authorList>
            <person name="Xu L."/>
        </authorList>
    </citation>
    <scope>NUCLEOTIDE SEQUENCE [LARGE SCALE GENOMIC DNA]</scope>
    <source>
        <strain evidence="2 3">KCTC 42453</strain>
    </source>
</reference>